<protein>
    <submittedName>
        <fullName evidence="3">Right-handed parallel beta-helix repeat-containing protein</fullName>
    </submittedName>
</protein>
<dbReference type="Gene3D" id="2.60.40.4070">
    <property type="match status" value="1"/>
</dbReference>
<feature type="domain" description="FlgD/Vpr Ig-like" evidence="2">
    <location>
        <begin position="268"/>
        <end position="328"/>
    </location>
</feature>
<dbReference type="InterPro" id="IPR011050">
    <property type="entry name" value="Pectin_lyase_fold/virulence"/>
</dbReference>
<organism evidence="3 4">
    <name type="scientific">candidate division TA06 bacterium</name>
    <dbReference type="NCBI Taxonomy" id="2250710"/>
    <lineage>
        <taxon>Bacteria</taxon>
        <taxon>Bacteria division TA06</taxon>
    </lineage>
</organism>
<comment type="caution">
    <text evidence="3">The sequence shown here is derived from an EMBL/GenBank/DDBJ whole genome shotgun (WGS) entry which is preliminary data.</text>
</comment>
<dbReference type="Pfam" id="PF13229">
    <property type="entry name" value="Beta_helix"/>
    <property type="match status" value="1"/>
</dbReference>
<dbReference type="InterPro" id="IPR012334">
    <property type="entry name" value="Pectin_lyas_fold"/>
</dbReference>
<dbReference type="InterPro" id="IPR039448">
    <property type="entry name" value="Beta_helix"/>
</dbReference>
<dbReference type="Gene3D" id="2.160.20.10">
    <property type="entry name" value="Single-stranded right-handed beta-helix, Pectin lyase-like"/>
    <property type="match status" value="1"/>
</dbReference>
<name>A0A933I999_UNCT6</name>
<evidence type="ECO:0000313" key="4">
    <source>
        <dbReference type="Proteomes" id="UP000736328"/>
    </source>
</evidence>
<dbReference type="AlphaFoldDB" id="A0A933I999"/>
<dbReference type="InterPro" id="IPR006626">
    <property type="entry name" value="PbH1"/>
</dbReference>
<dbReference type="InterPro" id="IPR025965">
    <property type="entry name" value="FlgD/Vpr_Ig-like"/>
</dbReference>
<reference evidence="3" key="1">
    <citation type="submission" date="2020-07" db="EMBL/GenBank/DDBJ databases">
        <title>Huge and variable diversity of episymbiotic CPR bacteria and DPANN archaea in groundwater ecosystems.</title>
        <authorList>
            <person name="He C.Y."/>
            <person name="Keren R."/>
            <person name="Whittaker M."/>
            <person name="Farag I.F."/>
            <person name="Doudna J."/>
            <person name="Cate J.H.D."/>
            <person name="Banfield J.F."/>
        </authorList>
    </citation>
    <scope>NUCLEOTIDE SEQUENCE</scope>
    <source>
        <strain evidence="3">NC_groundwater_1520_Pr4_B-0.1um_53_5</strain>
    </source>
</reference>
<dbReference type="SUPFAM" id="SSF51126">
    <property type="entry name" value="Pectin lyase-like"/>
    <property type="match status" value="1"/>
</dbReference>
<evidence type="ECO:0000259" key="1">
    <source>
        <dbReference type="Pfam" id="PF13229"/>
    </source>
</evidence>
<gene>
    <name evidence="3" type="ORF">HY768_00475</name>
</gene>
<accession>A0A933I999</accession>
<dbReference type="NCBIfam" id="TIGR04183">
    <property type="entry name" value="Por_Secre_tail"/>
    <property type="match status" value="1"/>
</dbReference>
<feature type="domain" description="Right handed beta helix" evidence="1">
    <location>
        <begin position="92"/>
        <end position="177"/>
    </location>
</feature>
<sequence>MNDIVTAIMLKLRLHTFLFLAFIVGNNAPMAKTLLSAYQEAAAGSGYDKLVVLHSDIVYTGGLDIISGSVCIRGQGALILLDDTSAIRTEGFFSRLDIDHCVLKGGQFGLFYRDRAQGEVINNTFYANWDGIRCIDSCQVTIKNNIIVNHQNYGIYYARCGSGVTILYNDVWANSGGNYMRLSDCGCGDTSFTPAPGSGEISEDPLFADAAQNKFNLTETSPCIRAGENGIDMGALVFSAGVAGDAGIKPGTAAGLGLTNYPNPFTVRTTIGYQLPSKAGVCLKIYNIAGRLVKTLVNGPVEAGRHTRQWDGRDADGKQAAGGVYFCRLSVSPQSNNAGSAGGGGAGTVNATKRMILVN</sequence>
<dbReference type="EMBL" id="JACQXR010000005">
    <property type="protein sequence ID" value="MBI4725698.1"/>
    <property type="molecule type" value="Genomic_DNA"/>
</dbReference>
<dbReference type="Proteomes" id="UP000736328">
    <property type="component" value="Unassembled WGS sequence"/>
</dbReference>
<dbReference type="InterPro" id="IPR026444">
    <property type="entry name" value="Secre_tail"/>
</dbReference>
<evidence type="ECO:0000259" key="2">
    <source>
        <dbReference type="Pfam" id="PF13860"/>
    </source>
</evidence>
<dbReference type="SMART" id="SM00710">
    <property type="entry name" value="PbH1"/>
    <property type="match status" value="3"/>
</dbReference>
<evidence type="ECO:0000313" key="3">
    <source>
        <dbReference type="EMBL" id="MBI4725698.1"/>
    </source>
</evidence>
<dbReference type="Pfam" id="PF13860">
    <property type="entry name" value="FlgD_ig"/>
    <property type="match status" value="1"/>
</dbReference>
<proteinExistence type="predicted"/>